<dbReference type="InterPro" id="IPR013785">
    <property type="entry name" value="Aldolase_TIM"/>
</dbReference>
<dbReference type="EMBL" id="JBHSNC010000010">
    <property type="protein sequence ID" value="MFC5528389.1"/>
    <property type="molecule type" value="Genomic_DNA"/>
</dbReference>
<gene>
    <name evidence="4" type="ORF">ACFPQ4_02850</name>
</gene>
<dbReference type="InterPro" id="IPR001155">
    <property type="entry name" value="OxRdtase_FMN_N"/>
</dbReference>
<evidence type="ECO:0000256" key="2">
    <source>
        <dbReference type="ARBA" id="ARBA00023002"/>
    </source>
</evidence>
<evidence type="ECO:0000259" key="3">
    <source>
        <dbReference type="Pfam" id="PF00724"/>
    </source>
</evidence>
<dbReference type="PANTHER" id="PTHR43656">
    <property type="entry name" value="BINDING OXIDOREDUCTASE, PUTATIVE (AFU_ORTHOLOGUE AFUA_2G08260)-RELATED"/>
    <property type="match status" value="1"/>
</dbReference>
<reference evidence="5" key="1">
    <citation type="journal article" date="2019" name="Int. J. Syst. Evol. Microbiol.">
        <title>The Global Catalogue of Microorganisms (GCM) 10K type strain sequencing project: providing services to taxonomists for standard genome sequencing and annotation.</title>
        <authorList>
            <consortium name="The Broad Institute Genomics Platform"/>
            <consortium name="The Broad Institute Genome Sequencing Center for Infectious Disease"/>
            <person name="Wu L."/>
            <person name="Ma J."/>
        </authorList>
    </citation>
    <scope>NUCLEOTIDE SEQUENCE [LARGE SCALE GENOMIC DNA]</scope>
    <source>
        <strain evidence="5">CGMCC 1.18578</strain>
    </source>
</reference>
<keyword evidence="1" id="KW-0285">Flavoprotein</keyword>
<organism evidence="4 5">
    <name type="scientific">Cohnella yongneupensis</name>
    <dbReference type="NCBI Taxonomy" id="425006"/>
    <lineage>
        <taxon>Bacteria</taxon>
        <taxon>Bacillati</taxon>
        <taxon>Bacillota</taxon>
        <taxon>Bacilli</taxon>
        <taxon>Bacillales</taxon>
        <taxon>Paenibacillaceae</taxon>
        <taxon>Cohnella</taxon>
    </lineage>
</organism>
<dbReference type="RefSeq" id="WP_378110223.1">
    <property type="nucleotide sequence ID" value="NZ_JBHSNC010000010.1"/>
</dbReference>
<comment type="caution">
    <text evidence="4">The sequence shown here is derived from an EMBL/GenBank/DDBJ whole genome shotgun (WGS) entry which is preliminary data.</text>
</comment>
<name>A0ABW0QTU3_9BACL</name>
<keyword evidence="2" id="KW-0560">Oxidoreductase</keyword>
<accession>A0ABW0QTU3</accession>
<dbReference type="SUPFAM" id="SSF51395">
    <property type="entry name" value="FMN-linked oxidoreductases"/>
    <property type="match status" value="1"/>
</dbReference>
<dbReference type="CDD" id="cd04735">
    <property type="entry name" value="OYE_like_4_FMN"/>
    <property type="match status" value="1"/>
</dbReference>
<evidence type="ECO:0000256" key="1">
    <source>
        <dbReference type="ARBA" id="ARBA00022630"/>
    </source>
</evidence>
<keyword evidence="5" id="KW-1185">Reference proteome</keyword>
<dbReference type="InterPro" id="IPR051799">
    <property type="entry name" value="NADH_flavin_oxidoreductase"/>
</dbReference>
<dbReference type="Proteomes" id="UP001596108">
    <property type="component" value="Unassembled WGS sequence"/>
</dbReference>
<sequence length="377" mass="41700">MNSKYNQLFQPFTFKNGVTIKNRVVMAPMTTWASNDDLTISDEEVSYYRKRVYGVGLVITGCTHVQQNGMGFTNEFAAYDDSFTPSLRKLADAAKSGGAPALLQIFHAGNKAIPALTPNGVVVSSSAVETEATAFAPSVLPRELSHDEIMEVIYAFGQTTRRAIEAGFDGVEIHGAHGFLLQNFFSPFFNRREDEWGGSLESRLRFPLAVVREMKNVIRKHATKPFILGYRISPEESEEGGLRMRDTYALIERLIEEDVDYVHASLADALSSKPVDSQYEKTYVELLVEHVQGRVPVLAAGSMLTPDDVAKGIEKGLTLAAIGHALVMNPDWVEKVQNGQESEIQTAIKASKVSELELPKKLWGVIQASGPWFKIEE</sequence>
<dbReference type="Gene3D" id="3.20.20.70">
    <property type="entry name" value="Aldolase class I"/>
    <property type="match status" value="1"/>
</dbReference>
<dbReference type="PANTHER" id="PTHR43656:SF2">
    <property type="entry name" value="BINDING OXIDOREDUCTASE, PUTATIVE (AFU_ORTHOLOGUE AFUA_2G08260)-RELATED"/>
    <property type="match status" value="1"/>
</dbReference>
<evidence type="ECO:0000313" key="4">
    <source>
        <dbReference type="EMBL" id="MFC5528389.1"/>
    </source>
</evidence>
<dbReference type="Pfam" id="PF00724">
    <property type="entry name" value="Oxidored_FMN"/>
    <property type="match status" value="1"/>
</dbReference>
<evidence type="ECO:0000313" key="5">
    <source>
        <dbReference type="Proteomes" id="UP001596108"/>
    </source>
</evidence>
<proteinExistence type="predicted"/>
<protein>
    <submittedName>
        <fullName evidence="4">NADH-dependent flavin oxidoreductase</fullName>
    </submittedName>
</protein>
<feature type="domain" description="NADH:flavin oxidoreductase/NADH oxidase N-terminal" evidence="3">
    <location>
        <begin position="7"/>
        <end position="342"/>
    </location>
</feature>